<dbReference type="EMBL" id="LR796481">
    <property type="protein sequence ID" value="CAB4148207.1"/>
    <property type="molecule type" value="Genomic_DNA"/>
</dbReference>
<evidence type="ECO:0000313" key="3">
    <source>
        <dbReference type="EMBL" id="CAB4148207.1"/>
    </source>
</evidence>
<evidence type="ECO:0000313" key="2">
    <source>
        <dbReference type="EMBL" id="CAB4137949.1"/>
    </source>
</evidence>
<sequence length="78" mass="8536">MIKCANCVADAVYTYTISEENLINYCEDHLPNFLAPRKASGQLALVVPAIVEESAKSSKKKTVDPVVEEVPEEEPVAE</sequence>
<protein>
    <submittedName>
        <fullName evidence="2">Uncharacterized protein</fullName>
    </submittedName>
</protein>
<evidence type="ECO:0000256" key="1">
    <source>
        <dbReference type="SAM" id="MobiDB-lite"/>
    </source>
</evidence>
<gene>
    <name evidence="2" type="ORF">UFOVP325_158</name>
    <name evidence="3" type="ORF">UFOVP430_153</name>
</gene>
<proteinExistence type="predicted"/>
<name>A0A6J5M1R5_9CAUD</name>
<organism evidence="2">
    <name type="scientific">uncultured Caudovirales phage</name>
    <dbReference type="NCBI Taxonomy" id="2100421"/>
    <lineage>
        <taxon>Viruses</taxon>
        <taxon>Duplodnaviria</taxon>
        <taxon>Heunggongvirae</taxon>
        <taxon>Uroviricota</taxon>
        <taxon>Caudoviricetes</taxon>
        <taxon>Peduoviridae</taxon>
        <taxon>Maltschvirus</taxon>
        <taxon>Maltschvirus maltsch</taxon>
    </lineage>
</organism>
<feature type="region of interest" description="Disordered" evidence="1">
    <location>
        <begin position="55"/>
        <end position="78"/>
    </location>
</feature>
<dbReference type="EMBL" id="LR796338">
    <property type="protein sequence ID" value="CAB4137949.1"/>
    <property type="molecule type" value="Genomic_DNA"/>
</dbReference>
<feature type="compositionally biased region" description="Acidic residues" evidence="1">
    <location>
        <begin position="66"/>
        <end position="78"/>
    </location>
</feature>
<reference evidence="2" key="1">
    <citation type="submission" date="2020-04" db="EMBL/GenBank/DDBJ databases">
        <authorList>
            <person name="Chiriac C."/>
            <person name="Salcher M."/>
            <person name="Ghai R."/>
            <person name="Kavagutti S V."/>
        </authorList>
    </citation>
    <scope>NUCLEOTIDE SEQUENCE</scope>
</reference>
<accession>A0A6J5M1R5</accession>